<organism evidence="2 3">
    <name type="scientific">Lambdina fiscellaria nucleopolyhedrovirus</name>
    <dbReference type="NCBI Taxonomy" id="1642929"/>
    <lineage>
        <taxon>Viruses</taxon>
        <taxon>Viruses incertae sedis</taxon>
        <taxon>Naldaviricetes</taxon>
        <taxon>Lefavirales</taxon>
        <taxon>Baculoviridae</taxon>
        <taxon>Alphabaculovirus</taxon>
        <taxon>Alphabaculovirus lafiscellariae</taxon>
    </lineage>
</organism>
<evidence type="ECO:0000256" key="1">
    <source>
        <dbReference type="SAM" id="Phobius"/>
    </source>
</evidence>
<reference evidence="2 3" key="1">
    <citation type="journal article" date="2015" name="Genome Announc.">
        <title>Genome Sequence of an Alphabaculovirus Isolated from the Oak Looper, Lambdina fiscellaria, Contains a Putative 2-Kilobase-Pair Transposable Element Encoding a Transposase and a FLYWCH Domain-Containing Protein.</title>
        <authorList>
            <person name="Rohrmann G.F."/>
            <person name="Erlandson M.A."/>
            <person name="Theilmann D.A."/>
        </authorList>
    </citation>
    <scope>NUCLEOTIDE SEQUENCE [LARGE SCALE GENOMIC DNA]</scope>
    <source>
        <strain evidence="2">GR15</strain>
    </source>
</reference>
<name>A0A0E3URC7_9ABAC</name>
<sequence length="172" mass="20280">MRSWCLCRCVRSKTESLIKTLHSIYFVKFVCFLCLQLNTNKLTLFFNIFVKRMIKLMKCKYSCNQLYLCTCVCMKKEMFKINVILLYNISTFISSKCTQARRRRFIHFFNFSQTHPSHLVTTVFTVFFLDSSSVSSTRFNTLVVQATVGGVCKKLKFLRRRCDIIHGQNNKN</sequence>
<dbReference type="Proteomes" id="UP000201190">
    <property type="component" value="Segment"/>
</dbReference>
<feature type="transmembrane region" description="Helical" evidence="1">
    <location>
        <begin position="25"/>
        <end position="50"/>
    </location>
</feature>
<keyword evidence="1" id="KW-1133">Transmembrane helix</keyword>
<dbReference type="RefSeq" id="YP_009133308.1">
    <property type="nucleotide sequence ID" value="NC_026922.1"/>
</dbReference>
<dbReference type="KEGG" id="vg:24170929"/>
<evidence type="ECO:0000313" key="3">
    <source>
        <dbReference type="Proteomes" id="UP000201190"/>
    </source>
</evidence>
<keyword evidence="1" id="KW-0472">Membrane</keyword>
<keyword evidence="3" id="KW-1185">Reference proteome</keyword>
<proteinExistence type="predicted"/>
<dbReference type="EMBL" id="KP752043">
    <property type="protein sequence ID" value="AKC91725.1"/>
    <property type="molecule type" value="Genomic_DNA"/>
</dbReference>
<accession>A0A0E3URC7</accession>
<dbReference type="GeneID" id="24170929"/>
<protein>
    <submittedName>
        <fullName evidence="2">Uncharacterized protein</fullName>
    </submittedName>
</protein>
<evidence type="ECO:0000313" key="2">
    <source>
        <dbReference type="EMBL" id="AKC91725.1"/>
    </source>
</evidence>
<keyword evidence="1" id="KW-0812">Transmembrane</keyword>